<dbReference type="SUPFAM" id="SSF47413">
    <property type="entry name" value="lambda repressor-like DNA-binding domains"/>
    <property type="match status" value="1"/>
</dbReference>
<dbReference type="GO" id="GO:0003677">
    <property type="term" value="F:DNA binding"/>
    <property type="evidence" value="ECO:0007669"/>
    <property type="project" value="UniProtKB-KW"/>
</dbReference>
<dbReference type="Pfam" id="PF01381">
    <property type="entry name" value="HTH_3"/>
    <property type="match status" value="1"/>
</dbReference>
<proteinExistence type="predicted"/>
<dbReference type="InterPro" id="IPR010982">
    <property type="entry name" value="Lambda_DNA-bd_dom_sf"/>
</dbReference>
<dbReference type="EMBL" id="CP011112">
    <property type="protein sequence ID" value="AKU18206.1"/>
    <property type="molecule type" value="Genomic_DNA"/>
</dbReference>
<dbReference type="PANTHER" id="PTHR46797:SF1">
    <property type="entry name" value="METHYLPHOSPHONATE SYNTHASE"/>
    <property type="match status" value="1"/>
</dbReference>
<feature type="region of interest" description="Disordered" evidence="2">
    <location>
        <begin position="1"/>
        <end position="24"/>
    </location>
</feature>
<dbReference type="SMART" id="SM00530">
    <property type="entry name" value="HTH_XRE"/>
    <property type="match status" value="1"/>
</dbReference>
<evidence type="ECO:0000256" key="2">
    <source>
        <dbReference type="SAM" id="MobiDB-lite"/>
    </source>
</evidence>
<dbReference type="CDD" id="cd00093">
    <property type="entry name" value="HTH_XRE"/>
    <property type="match status" value="1"/>
</dbReference>
<protein>
    <submittedName>
        <fullName evidence="4">XRE family transcriptional regulator</fullName>
    </submittedName>
</protein>
<keyword evidence="1" id="KW-0238">DNA-binding</keyword>
<dbReference type="GO" id="GO:0005829">
    <property type="term" value="C:cytosol"/>
    <property type="evidence" value="ECO:0007669"/>
    <property type="project" value="TreeGrafter"/>
</dbReference>
<accession>A0A0K1JND6</accession>
<dbReference type="Gene3D" id="1.10.260.40">
    <property type="entry name" value="lambda repressor-like DNA-binding domains"/>
    <property type="match status" value="1"/>
</dbReference>
<organism evidence="4 5">
    <name type="scientific">Luteipulveratus mongoliensis</name>
    <dbReference type="NCBI Taxonomy" id="571913"/>
    <lineage>
        <taxon>Bacteria</taxon>
        <taxon>Bacillati</taxon>
        <taxon>Actinomycetota</taxon>
        <taxon>Actinomycetes</taxon>
        <taxon>Micrococcales</taxon>
        <taxon>Dermacoccaceae</taxon>
        <taxon>Luteipulveratus</taxon>
    </lineage>
</organism>
<evidence type="ECO:0000313" key="5">
    <source>
        <dbReference type="Proteomes" id="UP000066480"/>
    </source>
</evidence>
<feature type="domain" description="HTH cro/C1-type" evidence="3">
    <location>
        <begin position="32"/>
        <end position="86"/>
    </location>
</feature>
<dbReference type="PATRIC" id="fig|571913.6.peg.4875"/>
<dbReference type="Proteomes" id="UP000066480">
    <property type="component" value="Chromosome"/>
</dbReference>
<dbReference type="PROSITE" id="PS50943">
    <property type="entry name" value="HTH_CROC1"/>
    <property type="match status" value="1"/>
</dbReference>
<evidence type="ECO:0000313" key="4">
    <source>
        <dbReference type="EMBL" id="AKU18206.1"/>
    </source>
</evidence>
<dbReference type="AlphaFoldDB" id="A0A0K1JND6"/>
<evidence type="ECO:0000259" key="3">
    <source>
        <dbReference type="PROSITE" id="PS50943"/>
    </source>
</evidence>
<dbReference type="KEGG" id="lmoi:VV02_24070"/>
<keyword evidence="5" id="KW-1185">Reference proteome</keyword>
<sequence>METVGTDGLGPVPAAEGKPPLSPATAEFGARVRARRHELGLSQEALADRGELHWTFVGQVERGQRNLSLHNILKIAAALGVDPGELVSGLG</sequence>
<dbReference type="InterPro" id="IPR050807">
    <property type="entry name" value="TransReg_Diox_bact_type"/>
</dbReference>
<name>A0A0K1JND6_9MICO</name>
<dbReference type="GO" id="GO:0003700">
    <property type="term" value="F:DNA-binding transcription factor activity"/>
    <property type="evidence" value="ECO:0007669"/>
    <property type="project" value="TreeGrafter"/>
</dbReference>
<dbReference type="STRING" id="571913.VV02_24070"/>
<evidence type="ECO:0000256" key="1">
    <source>
        <dbReference type="ARBA" id="ARBA00023125"/>
    </source>
</evidence>
<dbReference type="PANTHER" id="PTHR46797">
    <property type="entry name" value="HTH-TYPE TRANSCRIPTIONAL REGULATOR"/>
    <property type="match status" value="1"/>
</dbReference>
<dbReference type="OrthoDB" id="9814553at2"/>
<dbReference type="InterPro" id="IPR001387">
    <property type="entry name" value="Cro/C1-type_HTH"/>
</dbReference>
<gene>
    <name evidence="4" type="ORF">VV02_24070</name>
</gene>
<reference evidence="4 5" key="1">
    <citation type="submission" date="2015-03" db="EMBL/GenBank/DDBJ databases">
        <title>Luteipulveratus halotolerans sp. nov., a novel actinobacterium (Dermacoccaceae) from Sarawak, Malaysia.</title>
        <authorList>
            <person name="Juboi H."/>
            <person name="Basik A."/>
            <person name="Shamsul S.S."/>
            <person name="Arnold P."/>
            <person name="Schmitt E.K."/>
            <person name="Sanglier J.-J."/>
            <person name="Yeo T."/>
        </authorList>
    </citation>
    <scope>NUCLEOTIDE SEQUENCE [LARGE SCALE GENOMIC DNA]</scope>
    <source>
        <strain evidence="4 5">MN07-A0370</strain>
    </source>
</reference>